<feature type="transmembrane region" description="Helical" evidence="1">
    <location>
        <begin position="44"/>
        <end position="63"/>
    </location>
</feature>
<evidence type="ECO:0000313" key="4">
    <source>
        <dbReference type="EMBL" id="XAN06512.1"/>
    </source>
</evidence>
<feature type="transmembrane region" description="Helical" evidence="1">
    <location>
        <begin position="267"/>
        <end position="288"/>
    </location>
</feature>
<gene>
    <name evidence="4" type="ORF">AADG42_04030</name>
</gene>
<feature type="domain" description="SGNH" evidence="3">
    <location>
        <begin position="426"/>
        <end position="663"/>
    </location>
</feature>
<accession>A0ABZ3FNR9</accession>
<dbReference type="GO" id="GO:0016746">
    <property type="term" value="F:acyltransferase activity"/>
    <property type="evidence" value="ECO:0007669"/>
    <property type="project" value="UniProtKB-KW"/>
</dbReference>
<dbReference type="Pfam" id="PF01757">
    <property type="entry name" value="Acyl_transf_3"/>
    <property type="match status" value="1"/>
</dbReference>
<name>A0ABZ3FNR9_9ACTN</name>
<proteinExistence type="predicted"/>
<evidence type="ECO:0000259" key="2">
    <source>
        <dbReference type="Pfam" id="PF01757"/>
    </source>
</evidence>
<evidence type="ECO:0000313" key="5">
    <source>
        <dbReference type="Proteomes" id="UP001442841"/>
    </source>
</evidence>
<feature type="transmembrane region" description="Helical" evidence="1">
    <location>
        <begin position="240"/>
        <end position="261"/>
    </location>
</feature>
<protein>
    <submittedName>
        <fullName evidence="4">Acyltransferase family protein</fullName>
        <ecNumber evidence="4">2.3.1.-</ecNumber>
    </submittedName>
</protein>
<keyword evidence="4" id="KW-0808">Transferase</keyword>
<feature type="transmembrane region" description="Helical" evidence="1">
    <location>
        <begin position="179"/>
        <end position="200"/>
    </location>
</feature>
<evidence type="ECO:0000256" key="1">
    <source>
        <dbReference type="SAM" id="Phobius"/>
    </source>
</evidence>
<dbReference type="Proteomes" id="UP001442841">
    <property type="component" value="Chromosome"/>
</dbReference>
<feature type="transmembrane region" description="Helical" evidence="1">
    <location>
        <begin position="363"/>
        <end position="385"/>
    </location>
</feature>
<feature type="transmembrane region" description="Helical" evidence="1">
    <location>
        <begin position="212"/>
        <end position="233"/>
    </location>
</feature>
<feature type="transmembrane region" description="Helical" evidence="1">
    <location>
        <begin position="332"/>
        <end position="351"/>
    </location>
</feature>
<dbReference type="PANTHER" id="PTHR23028">
    <property type="entry name" value="ACETYLTRANSFERASE"/>
    <property type="match status" value="1"/>
</dbReference>
<dbReference type="InterPro" id="IPR043968">
    <property type="entry name" value="SGNH"/>
</dbReference>
<keyword evidence="1" id="KW-0812">Transmembrane</keyword>
<organism evidence="4 5">
    <name type="scientific">Ammonicoccus fulvus</name>
    <dbReference type="NCBI Taxonomy" id="3138240"/>
    <lineage>
        <taxon>Bacteria</taxon>
        <taxon>Bacillati</taxon>
        <taxon>Actinomycetota</taxon>
        <taxon>Actinomycetes</taxon>
        <taxon>Propionibacteriales</taxon>
        <taxon>Propionibacteriaceae</taxon>
        <taxon>Ammonicoccus</taxon>
    </lineage>
</organism>
<sequence>MQAADQQQREAATQPRRADIQGLRAIAVLAVILFHAGLPLPGGFVGVDIFFVISGFVITAMLLREFRATGRIRLVRFYVRRFKRLSPALALVVVVTMLLAAALLSPLGTQQDVARTGIGALLLAANLVIAMLTGDYFGLAAETNALLHTWSLAVEEQFYLVFPAVLTLAWFLRRRGATWAPVAAVALLGVASIGVLAAGVSGASLGSATWLLGFYSPLTRAWEFAAGSLLALVAHKIPRIFGSLTVAALGVALLAASLVFINTDSTFPGPITLLPVLGSMCLLLSGLGNHASTQFLSSKPMVVIGDLSYSLYLWHWPLIVLASVTWPNQPLAAPLAAGGSVVPAVLSYRFFEQPIRTMSTPSLARLLRLVAAVTSLPLLASFGLWQLADRGFGIPRVQAFQNAVFDEPERGCKATVALNAERAISCLAVEGEGRPIYVLGDSHAGHFSDGLVLAGEQLGRPVVVNFTNSCPFLDVFLDTSKPLAGDLACRAYSEKSLEFLDTATQGTVFIGNIDTYWSNRSSAGLEWGDLSNEPDRKLEVFGSALRATVTRLELAGHDVVVAQTIPRFTGADAWQTEGCTVSDLNRGACTHEMSLANVEERQGAVHGVIASVGVDAGVAVFDSWPLLCPEGFCSTEGESFPRYYRDGIHLSVLESEALAGHFVQLLSESGR</sequence>
<dbReference type="Pfam" id="PF19040">
    <property type="entry name" value="SGNH"/>
    <property type="match status" value="1"/>
</dbReference>
<dbReference type="EC" id="2.3.1.-" evidence="4"/>
<dbReference type="EMBL" id="CP154795">
    <property type="protein sequence ID" value="XAN06512.1"/>
    <property type="molecule type" value="Genomic_DNA"/>
</dbReference>
<keyword evidence="1" id="KW-0472">Membrane</keyword>
<feature type="domain" description="Acyltransferase 3" evidence="2">
    <location>
        <begin position="18"/>
        <end position="348"/>
    </location>
</feature>
<feature type="transmembrane region" description="Helical" evidence="1">
    <location>
        <begin position="84"/>
        <end position="104"/>
    </location>
</feature>
<keyword evidence="5" id="KW-1185">Reference proteome</keyword>
<evidence type="ECO:0000259" key="3">
    <source>
        <dbReference type="Pfam" id="PF19040"/>
    </source>
</evidence>
<dbReference type="PANTHER" id="PTHR23028:SF53">
    <property type="entry name" value="ACYL_TRANSF_3 DOMAIN-CONTAINING PROTEIN"/>
    <property type="match status" value="1"/>
</dbReference>
<feature type="transmembrane region" description="Helical" evidence="1">
    <location>
        <begin position="21"/>
        <end position="38"/>
    </location>
</feature>
<dbReference type="InterPro" id="IPR050879">
    <property type="entry name" value="Acyltransferase_3"/>
</dbReference>
<dbReference type="InterPro" id="IPR002656">
    <property type="entry name" value="Acyl_transf_3_dom"/>
</dbReference>
<dbReference type="RefSeq" id="WP_425307941.1">
    <property type="nucleotide sequence ID" value="NZ_CP154795.1"/>
</dbReference>
<keyword evidence="4" id="KW-0012">Acyltransferase</keyword>
<keyword evidence="1" id="KW-1133">Transmembrane helix</keyword>
<reference evidence="4 5" key="1">
    <citation type="submission" date="2024-04" db="EMBL/GenBank/DDBJ databases">
        <title>Isolation of an actinomycete strain from pig manure.</title>
        <authorList>
            <person name="Gong T."/>
            <person name="Yu Z."/>
            <person name="An M."/>
            <person name="Wei C."/>
            <person name="Yang W."/>
            <person name="Liu L."/>
        </authorList>
    </citation>
    <scope>NUCLEOTIDE SEQUENCE [LARGE SCALE GENOMIC DNA]</scope>
    <source>
        <strain evidence="4 5">ZF39</strain>
    </source>
</reference>
<feature type="transmembrane region" description="Helical" evidence="1">
    <location>
        <begin position="309"/>
        <end position="326"/>
    </location>
</feature>